<dbReference type="EMBL" id="CAEZYZ010000182">
    <property type="protein sequence ID" value="CAB4756031.1"/>
    <property type="molecule type" value="Genomic_DNA"/>
</dbReference>
<accession>A0A6J6U880</accession>
<feature type="transmembrane region" description="Helical" evidence="9">
    <location>
        <begin position="116"/>
        <end position="141"/>
    </location>
</feature>
<evidence type="ECO:0000256" key="9">
    <source>
        <dbReference type="SAM" id="Phobius"/>
    </source>
</evidence>
<feature type="transmembrane region" description="Helical" evidence="9">
    <location>
        <begin position="408"/>
        <end position="426"/>
    </location>
</feature>
<evidence type="ECO:0000256" key="4">
    <source>
        <dbReference type="ARBA" id="ARBA00022519"/>
    </source>
</evidence>
<evidence type="ECO:0000313" key="10">
    <source>
        <dbReference type="EMBL" id="CAB4756031.1"/>
    </source>
</evidence>
<feature type="transmembrane region" description="Helical" evidence="9">
    <location>
        <begin position="274"/>
        <end position="296"/>
    </location>
</feature>
<keyword evidence="6 9" id="KW-0812">Transmembrane</keyword>
<dbReference type="PANTHER" id="PTHR32196:SF32">
    <property type="entry name" value="XYLOSE TRANSPORT SYSTEM PERMEASE PROTEIN XYLH"/>
    <property type="match status" value="1"/>
</dbReference>
<keyword evidence="5" id="KW-0762">Sugar transport</keyword>
<keyword evidence="2" id="KW-0813">Transport</keyword>
<reference evidence="10" key="1">
    <citation type="submission" date="2020-05" db="EMBL/GenBank/DDBJ databases">
        <authorList>
            <person name="Chiriac C."/>
            <person name="Salcher M."/>
            <person name="Ghai R."/>
            <person name="Kavagutti S V."/>
        </authorList>
    </citation>
    <scope>NUCLEOTIDE SEQUENCE</scope>
</reference>
<dbReference type="Pfam" id="PF02653">
    <property type="entry name" value="BPD_transp_2"/>
    <property type="match status" value="2"/>
</dbReference>
<feature type="transmembrane region" description="Helical" evidence="9">
    <location>
        <begin position="76"/>
        <end position="96"/>
    </location>
</feature>
<dbReference type="PANTHER" id="PTHR32196">
    <property type="entry name" value="ABC TRANSPORTER PERMEASE PROTEIN YPHD-RELATED-RELATED"/>
    <property type="match status" value="1"/>
</dbReference>
<keyword evidence="7 9" id="KW-1133">Transmembrane helix</keyword>
<evidence type="ECO:0000256" key="6">
    <source>
        <dbReference type="ARBA" id="ARBA00022692"/>
    </source>
</evidence>
<feature type="transmembrane region" description="Helical" evidence="9">
    <location>
        <begin position="187"/>
        <end position="206"/>
    </location>
</feature>
<evidence type="ECO:0000256" key="5">
    <source>
        <dbReference type="ARBA" id="ARBA00022597"/>
    </source>
</evidence>
<feature type="transmembrane region" description="Helical" evidence="9">
    <location>
        <begin position="325"/>
        <end position="345"/>
    </location>
</feature>
<dbReference type="GO" id="GO:0005886">
    <property type="term" value="C:plasma membrane"/>
    <property type="evidence" value="ECO:0007669"/>
    <property type="project" value="UniProtKB-SubCell"/>
</dbReference>
<keyword evidence="3" id="KW-1003">Cell membrane</keyword>
<evidence type="ECO:0000256" key="2">
    <source>
        <dbReference type="ARBA" id="ARBA00022448"/>
    </source>
</evidence>
<dbReference type="CDD" id="cd06579">
    <property type="entry name" value="TM_PBP1_transp_AraH_like"/>
    <property type="match status" value="1"/>
</dbReference>
<evidence type="ECO:0000256" key="3">
    <source>
        <dbReference type="ARBA" id="ARBA00022475"/>
    </source>
</evidence>
<dbReference type="GO" id="GO:0022857">
    <property type="term" value="F:transmembrane transporter activity"/>
    <property type="evidence" value="ECO:0007669"/>
    <property type="project" value="InterPro"/>
</dbReference>
<comment type="subcellular location">
    <subcellularLocation>
        <location evidence="1">Cell membrane</location>
        <topology evidence="1">Multi-pass membrane protein</topology>
    </subcellularLocation>
</comment>
<feature type="transmembrane region" description="Helical" evidence="9">
    <location>
        <begin position="41"/>
        <end position="64"/>
    </location>
</feature>
<feature type="transmembrane region" description="Helical" evidence="9">
    <location>
        <begin position="383"/>
        <end position="402"/>
    </location>
</feature>
<name>A0A6J6U880_9ZZZZ</name>
<keyword evidence="4" id="KW-0997">Cell inner membrane</keyword>
<evidence type="ECO:0000256" key="8">
    <source>
        <dbReference type="ARBA" id="ARBA00023136"/>
    </source>
</evidence>
<sequence>MSAPQITEVDIPEAGDTSGIGQALRDYFARVRGGDVGSLPAVLGLIVLVALFSILQSSTFFTALNFANLLNQGTAIIVLAMGLVFVLLLGEIDLSAGFAAGTSAAVLAVTLTKMGLIWPVALGAGLLTGTVIGLLIGLLVARLGIPSFVVTLAAFLGLQGVMLLIIGEGGTIPIQNDFLLAIMNRNMPVWTGWLLWAIVVLGYGAVTFRAIRARRAAGLASSSTTVWATKLLALAAMLGVAVYLLNGERQIVRAGKQACVVMGPPNEPVGCIPIIQGVPWAVLVVLVLLVGLTFLLSRTSFGRHVYAVGGNTEAARRAGIKVSSIKITCFMICSTLAAVAGVLLASRDNSVSPTTGGAQTLLYAVGAAVIGGTSLFGGRGRVVDAIVGGLVVAVIANGLPLITSQSGIQYVVTGGVLLVAASVDALSRRRSSASGR</sequence>
<organism evidence="10">
    <name type="scientific">freshwater metagenome</name>
    <dbReference type="NCBI Taxonomy" id="449393"/>
    <lineage>
        <taxon>unclassified sequences</taxon>
        <taxon>metagenomes</taxon>
        <taxon>ecological metagenomes</taxon>
    </lineage>
</organism>
<dbReference type="AlphaFoldDB" id="A0A6J6U880"/>
<protein>
    <submittedName>
        <fullName evidence="10">Unannotated protein</fullName>
    </submittedName>
</protein>
<keyword evidence="8 9" id="KW-0472">Membrane</keyword>
<feature type="transmembrane region" description="Helical" evidence="9">
    <location>
        <begin position="227"/>
        <end position="245"/>
    </location>
</feature>
<evidence type="ECO:0000256" key="7">
    <source>
        <dbReference type="ARBA" id="ARBA00022989"/>
    </source>
</evidence>
<feature type="transmembrane region" description="Helical" evidence="9">
    <location>
        <begin position="148"/>
        <end position="167"/>
    </location>
</feature>
<evidence type="ECO:0000256" key="1">
    <source>
        <dbReference type="ARBA" id="ARBA00004651"/>
    </source>
</evidence>
<proteinExistence type="predicted"/>
<feature type="transmembrane region" description="Helical" evidence="9">
    <location>
        <begin position="357"/>
        <end position="376"/>
    </location>
</feature>
<dbReference type="InterPro" id="IPR001851">
    <property type="entry name" value="ABC_transp_permease"/>
</dbReference>
<gene>
    <name evidence="10" type="ORF">UFOPK2810_01080</name>
</gene>